<proteinExistence type="predicted"/>
<gene>
    <name evidence="1" type="ORF">MM171B03076_0006</name>
</gene>
<organism evidence="1">
    <name type="scientific">viral metagenome</name>
    <dbReference type="NCBI Taxonomy" id="1070528"/>
    <lineage>
        <taxon>unclassified sequences</taxon>
        <taxon>metagenomes</taxon>
        <taxon>organismal metagenomes</taxon>
    </lineage>
</organism>
<accession>A0A6M3X6P7</accession>
<dbReference type="EMBL" id="MT143950">
    <property type="protein sequence ID" value="QJH93147.1"/>
    <property type="molecule type" value="Genomic_DNA"/>
</dbReference>
<sequence>MHKQLAAVGRSLAYAMYDVGISFPIIGEPDYPTLQEKNLVIEFWNALDRHLIHRDYVNPAIAITFAYLRWYRKGGHKFDEDHPSYMPYMPQPEWGVEYE</sequence>
<name>A0A6M3X6P7_9ZZZZ</name>
<protein>
    <submittedName>
        <fullName evidence="1">Uncharacterized protein</fullName>
    </submittedName>
</protein>
<reference evidence="1" key="1">
    <citation type="submission" date="2020-03" db="EMBL/GenBank/DDBJ databases">
        <title>The deep terrestrial virosphere.</title>
        <authorList>
            <person name="Holmfeldt K."/>
            <person name="Nilsson E."/>
            <person name="Simone D."/>
            <person name="Lopez-Fernandez M."/>
            <person name="Wu X."/>
            <person name="de Brujin I."/>
            <person name="Lundin D."/>
            <person name="Andersson A."/>
            <person name="Bertilsson S."/>
            <person name="Dopson M."/>
        </authorList>
    </citation>
    <scope>NUCLEOTIDE SEQUENCE</scope>
    <source>
        <strain evidence="1">MM171B03076</strain>
    </source>
</reference>
<dbReference type="AlphaFoldDB" id="A0A6M3X6P7"/>
<evidence type="ECO:0000313" key="1">
    <source>
        <dbReference type="EMBL" id="QJH93147.1"/>
    </source>
</evidence>